<protein>
    <recommendedName>
        <fullName evidence="5">Kinesin-like protein</fullName>
    </recommendedName>
</protein>
<evidence type="ECO:0000256" key="6">
    <source>
        <dbReference type="SAM" id="Coils"/>
    </source>
</evidence>
<keyword evidence="5" id="KW-0493">Microtubule</keyword>
<keyword evidence="9" id="KW-1185">Reference proteome</keyword>
<accession>A0A498HN64</accession>
<dbReference type="PRINTS" id="PR00380">
    <property type="entry name" value="KINESINHEAVY"/>
</dbReference>
<feature type="binding site" evidence="4">
    <location>
        <begin position="100"/>
        <end position="107"/>
    </location>
    <ligand>
        <name>ATP</name>
        <dbReference type="ChEBI" id="CHEBI:30616"/>
    </ligand>
</feature>
<evidence type="ECO:0000256" key="4">
    <source>
        <dbReference type="PROSITE-ProRule" id="PRU00283"/>
    </source>
</evidence>
<proteinExistence type="inferred from homology"/>
<dbReference type="GO" id="GO:0005524">
    <property type="term" value="F:ATP binding"/>
    <property type="evidence" value="ECO:0007669"/>
    <property type="project" value="UniProtKB-UniRule"/>
</dbReference>
<dbReference type="GO" id="GO:0003777">
    <property type="term" value="F:microtubule motor activity"/>
    <property type="evidence" value="ECO:0007669"/>
    <property type="project" value="InterPro"/>
</dbReference>
<feature type="domain" description="Kinesin motor" evidence="7">
    <location>
        <begin position="15"/>
        <end position="336"/>
    </location>
</feature>
<dbReference type="EMBL" id="RDQH01000341">
    <property type="protein sequence ID" value="RXH72896.1"/>
    <property type="molecule type" value="Genomic_DNA"/>
</dbReference>
<keyword evidence="2 4" id="KW-0067">ATP-binding</keyword>
<dbReference type="SUPFAM" id="SSF52540">
    <property type="entry name" value="P-loop containing nucleoside triphosphate hydrolases"/>
    <property type="match status" value="1"/>
</dbReference>
<dbReference type="PANTHER" id="PTHR47968">
    <property type="entry name" value="CENTROMERE PROTEIN E"/>
    <property type="match status" value="1"/>
</dbReference>
<dbReference type="Gene3D" id="3.40.850.10">
    <property type="entry name" value="Kinesin motor domain"/>
    <property type="match status" value="1"/>
</dbReference>
<comment type="similarity">
    <text evidence="4 5">Belongs to the TRAFAC class myosin-kinesin ATPase superfamily. Kinesin family.</text>
</comment>
<evidence type="ECO:0000259" key="7">
    <source>
        <dbReference type="PROSITE" id="PS50067"/>
    </source>
</evidence>
<dbReference type="GO" id="GO:0008017">
    <property type="term" value="F:microtubule binding"/>
    <property type="evidence" value="ECO:0007669"/>
    <property type="project" value="InterPro"/>
</dbReference>
<comment type="caution">
    <text evidence="8">The sequence shown here is derived from an EMBL/GenBank/DDBJ whole genome shotgun (WGS) entry which is preliminary data.</text>
</comment>
<dbReference type="InterPro" id="IPR019821">
    <property type="entry name" value="Kinesin_motor_CS"/>
</dbReference>
<dbReference type="GO" id="GO:0007018">
    <property type="term" value="P:microtubule-based movement"/>
    <property type="evidence" value="ECO:0007669"/>
    <property type="project" value="InterPro"/>
</dbReference>
<dbReference type="STRING" id="3750.A0A498HN64"/>
<name>A0A498HN64_MALDO</name>
<keyword evidence="6" id="KW-0175">Coiled coil</keyword>
<dbReference type="InterPro" id="IPR001752">
    <property type="entry name" value="Kinesin_motor_dom"/>
</dbReference>
<dbReference type="PROSITE" id="PS00411">
    <property type="entry name" value="KINESIN_MOTOR_1"/>
    <property type="match status" value="1"/>
</dbReference>
<dbReference type="Pfam" id="PF00225">
    <property type="entry name" value="Kinesin"/>
    <property type="match status" value="1"/>
</dbReference>
<keyword evidence="1 4" id="KW-0547">Nucleotide-binding</keyword>
<dbReference type="GO" id="GO:0005874">
    <property type="term" value="C:microtubule"/>
    <property type="evidence" value="ECO:0007669"/>
    <property type="project" value="UniProtKB-KW"/>
</dbReference>
<keyword evidence="3 4" id="KW-0505">Motor protein</keyword>
<dbReference type="CDD" id="cd01374">
    <property type="entry name" value="KISc_CENP_E"/>
    <property type="match status" value="1"/>
</dbReference>
<dbReference type="AlphaFoldDB" id="A0A498HN64"/>
<dbReference type="PANTHER" id="PTHR47968:SF23">
    <property type="entry name" value="KINESIN-LIKE PROTEIN KIN-7A"/>
    <property type="match status" value="1"/>
</dbReference>
<sequence>MASRTPGTPRAKKEKIVVLVCLRPLSKREELAKEQVSWDCLGDNTIVYKPPPHERSAQSTSFTFDKVFGPGSTEAVYEEGVRNVALSSLMGINATIFAYGQSGSGKTYTMRRIMEKAVDDIYNHMIKTPEREFAIKISGLEIYNENVRDLLNTESVGNLKLLDDPEKGIVVEKLVEEAASSHQHLRSLIGICEAQREVGETALNENSSRSHQIIRLTIESTVRESLDCRTSFVASLNFVDLAGSERAPDTHADGVRLREGCHINLSLMTLTNVIRKLSAGKLSGHIPYRDSKLTRILQHSLGGNARTAIICTLSPALSHAEQSRNTLFFATQAKEVTNDASVNTVVSDKQLVKHLQKQVAKLEAELYTLYPLREIIQQMEMEMEDLRSERDLARSQADELRHKLEVQSLYPLELPHHSVDNYLSYTGVLPTSLYAKELGDCDTATNARTKHSIRHSSTPPFVPRREVLKHEISSEQLSEEPSRALKLEVLYKSKLVIGGFRFQDLAFRCLEDLFRPQINSLLLSTQAKGETNVVVSDKKLVKRLQMEVLRRETEVPTVSREEDLRIQKVLNQLELPHPYVKKLIFCIGVLPATFYAEELGGGDRARNTMIKHSMRLSSFAPFTLNHEILRLEVLLVQLGEGPSRALEIVLQKEVLENHDRARNTMIRHPMRLSSFAPFMLNCEILKLEVLLAQLGEGPNRALEIVLHKEVAWQGLENQDAGETFCNLQAEIKETHYTSSRPKEFEVGSLVPVNKNEIPRLHSQGSAIANLEEQFPKVQYFTDKLVSLPCIQLLALRFLEDLFRPREVTGDVLEQIKNEPVKHNIVPLLGCWQEDEAEVDGDFHLEPGTSNAAPPDVSSVEYDHISEHVFHVKVEHPADR</sequence>
<evidence type="ECO:0000256" key="1">
    <source>
        <dbReference type="ARBA" id="ARBA00022741"/>
    </source>
</evidence>
<gene>
    <name evidence="8" type="ORF">DVH24_012580</name>
</gene>
<evidence type="ECO:0000256" key="3">
    <source>
        <dbReference type="ARBA" id="ARBA00023175"/>
    </source>
</evidence>
<evidence type="ECO:0000313" key="8">
    <source>
        <dbReference type="EMBL" id="RXH72896.1"/>
    </source>
</evidence>
<evidence type="ECO:0000313" key="9">
    <source>
        <dbReference type="Proteomes" id="UP000290289"/>
    </source>
</evidence>
<dbReference type="PROSITE" id="PS50067">
    <property type="entry name" value="KINESIN_MOTOR_2"/>
    <property type="match status" value="1"/>
</dbReference>
<dbReference type="InterPro" id="IPR027640">
    <property type="entry name" value="Kinesin-like_fam"/>
</dbReference>
<feature type="coiled-coil region" evidence="6">
    <location>
        <begin position="345"/>
        <end position="403"/>
    </location>
</feature>
<evidence type="ECO:0000256" key="5">
    <source>
        <dbReference type="RuleBase" id="RU000394"/>
    </source>
</evidence>
<dbReference type="InterPro" id="IPR036961">
    <property type="entry name" value="Kinesin_motor_dom_sf"/>
</dbReference>
<dbReference type="Proteomes" id="UP000290289">
    <property type="component" value="Chromosome 15"/>
</dbReference>
<evidence type="ECO:0000256" key="2">
    <source>
        <dbReference type="ARBA" id="ARBA00022840"/>
    </source>
</evidence>
<dbReference type="SMART" id="SM00129">
    <property type="entry name" value="KISc"/>
    <property type="match status" value="1"/>
</dbReference>
<organism evidence="8 9">
    <name type="scientific">Malus domestica</name>
    <name type="common">Apple</name>
    <name type="synonym">Pyrus malus</name>
    <dbReference type="NCBI Taxonomy" id="3750"/>
    <lineage>
        <taxon>Eukaryota</taxon>
        <taxon>Viridiplantae</taxon>
        <taxon>Streptophyta</taxon>
        <taxon>Embryophyta</taxon>
        <taxon>Tracheophyta</taxon>
        <taxon>Spermatophyta</taxon>
        <taxon>Magnoliopsida</taxon>
        <taxon>eudicotyledons</taxon>
        <taxon>Gunneridae</taxon>
        <taxon>Pentapetalae</taxon>
        <taxon>rosids</taxon>
        <taxon>fabids</taxon>
        <taxon>Rosales</taxon>
        <taxon>Rosaceae</taxon>
        <taxon>Amygdaloideae</taxon>
        <taxon>Maleae</taxon>
        <taxon>Malus</taxon>
    </lineage>
</organism>
<reference evidence="8 9" key="1">
    <citation type="submission" date="2018-10" db="EMBL/GenBank/DDBJ databases">
        <title>A high-quality apple genome assembly.</title>
        <authorList>
            <person name="Hu J."/>
        </authorList>
    </citation>
    <scope>NUCLEOTIDE SEQUENCE [LARGE SCALE GENOMIC DNA]</scope>
    <source>
        <strain evidence="9">cv. HFTH1</strain>
        <tissue evidence="8">Young leaf</tissue>
    </source>
</reference>
<dbReference type="InterPro" id="IPR027417">
    <property type="entry name" value="P-loop_NTPase"/>
</dbReference>